<accession>A0A0V1GNQ8</accession>
<name>A0A0V1GNQ8_9BILA</name>
<sequence>MRRRRRGFYKGIVQASCTNKTRHSDNQQPKRWDTADLFVGLTREYDASQKIIGPLVVRKKAHKPQYRTLEYI</sequence>
<comment type="caution">
    <text evidence="1">The sequence shown here is derived from an EMBL/GenBank/DDBJ whole genome shotgun (WGS) entry which is preliminary data.</text>
</comment>
<dbReference type="EMBL" id="JYDP01000842">
    <property type="protein sequence ID" value="KRY99443.1"/>
    <property type="molecule type" value="Genomic_DNA"/>
</dbReference>
<protein>
    <submittedName>
        <fullName evidence="1">Uncharacterized protein</fullName>
    </submittedName>
</protein>
<reference evidence="1 3" key="1">
    <citation type="submission" date="2015-01" db="EMBL/GenBank/DDBJ databases">
        <title>Evolution of Trichinella species and genotypes.</title>
        <authorList>
            <person name="Korhonen P.K."/>
            <person name="Edoardo P."/>
            <person name="Giuseppe L.R."/>
            <person name="Gasser R.B."/>
        </authorList>
    </citation>
    <scope>NUCLEOTIDE SEQUENCE [LARGE SCALE GENOMIC DNA]</scope>
    <source>
        <strain evidence="1">ISS1029</strain>
    </source>
</reference>
<proteinExistence type="predicted"/>
<organism evidence="1 3">
    <name type="scientific">Trichinella zimbabwensis</name>
    <dbReference type="NCBI Taxonomy" id="268475"/>
    <lineage>
        <taxon>Eukaryota</taxon>
        <taxon>Metazoa</taxon>
        <taxon>Ecdysozoa</taxon>
        <taxon>Nematoda</taxon>
        <taxon>Enoplea</taxon>
        <taxon>Dorylaimia</taxon>
        <taxon>Trichinellida</taxon>
        <taxon>Trichinellidae</taxon>
        <taxon>Trichinella</taxon>
    </lineage>
</organism>
<evidence type="ECO:0000313" key="2">
    <source>
        <dbReference type="EMBL" id="KRZ00366.1"/>
    </source>
</evidence>
<dbReference type="AlphaFoldDB" id="A0A0V1GNQ8"/>
<evidence type="ECO:0000313" key="3">
    <source>
        <dbReference type="Proteomes" id="UP000055024"/>
    </source>
</evidence>
<keyword evidence="3" id="KW-1185">Reference proteome</keyword>
<dbReference type="EMBL" id="JYDP01000501">
    <property type="protein sequence ID" value="KRZ00366.1"/>
    <property type="molecule type" value="Genomic_DNA"/>
</dbReference>
<evidence type="ECO:0000313" key="1">
    <source>
        <dbReference type="EMBL" id="KRY99443.1"/>
    </source>
</evidence>
<dbReference type="Proteomes" id="UP000055024">
    <property type="component" value="Unassembled WGS sequence"/>
</dbReference>
<gene>
    <name evidence="1" type="ORF">T11_16972</name>
    <name evidence="2" type="ORF">T11_4175</name>
</gene>